<dbReference type="AlphaFoldDB" id="A0A6A5SLH1"/>
<reference evidence="2" key="1">
    <citation type="journal article" date="2020" name="Stud. Mycol.">
        <title>101 Dothideomycetes genomes: a test case for predicting lifestyles and emergence of pathogens.</title>
        <authorList>
            <person name="Haridas S."/>
            <person name="Albert R."/>
            <person name="Binder M."/>
            <person name="Bloem J."/>
            <person name="Labutti K."/>
            <person name="Salamov A."/>
            <person name="Andreopoulos B."/>
            <person name="Baker S."/>
            <person name="Barry K."/>
            <person name="Bills G."/>
            <person name="Bluhm B."/>
            <person name="Cannon C."/>
            <person name="Castanera R."/>
            <person name="Culley D."/>
            <person name="Daum C."/>
            <person name="Ezra D."/>
            <person name="Gonzalez J."/>
            <person name="Henrissat B."/>
            <person name="Kuo A."/>
            <person name="Liang C."/>
            <person name="Lipzen A."/>
            <person name="Lutzoni F."/>
            <person name="Magnuson J."/>
            <person name="Mondo S."/>
            <person name="Nolan M."/>
            <person name="Ohm R."/>
            <person name="Pangilinan J."/>
            <person name="Park H.-J."/>
            <person name="Ramirez L."/>
            <person name="Alfaro M."/>
            <person name="Sun H."/>
            <person name="Tritt A."/>
            <person name="Yoshinaga Y."/>
            <person name="Zwiers L.-H."/>
            <person name="Turgeon B."/>
            <person name="Goodwin S."/>
            <person name="Spatafora J."/>
            <person name="Crous P."/>
            <person name="Grigoriev I."/>
        </authorList>
    </citation>
    <scope>NUCLEOTIDE SEQUENCE</scope>
    <source>
        <strain evidence="2">CBS 161.51</strain>
    </source>
</reference>
<accession>A0A6A5SLH1</accession>
<feature type="compositionally biased region" description="Low complexity" evidence="1">
    <location>
        <begin position="118"/>
        <end position="128"/>
    </location>
</feature>
<name>A0A6A5SLH1_9PLEO</name>
<evidence type="ECO:0000256" key="1">
    <source>
        <dbReference type="SAM" id="MobiDB-lite"/>
    </source>
</evidence>
<dbReference type="OrthoDB" id="10432780at2759"/>
<protein>
    <submittedName>
        <fullName evidence="2">Uncharacterized protein</fullName>
    </submittedName>
</protein>
<feature type="region of interest" description="Disordered" evidence="1">
    <location>
        <begin position="16"/>
        <end position="36"/>
    </location>
</feature>
<feature type="compositionally biased region" description="Acidic residues" evidence="1">
    <location>
        <begin position="206"/>
        <end position="220"/>
    </location>
</feature>
<organism evidence="2 3">
    <name type="scientific">Clathrospora elynae</name>
    <dbReference type="NCBI Taxonomy" id="706981"/>
    <lineage>
        <taxon>Eukaryota</taxon>
        <taxon>Fungi</taxon>
        <taxon>Dikarya</taxon>
        <taxon>Ascomycota</taxon>
        <taxon>Pezizomycotina</taxon>
        <taxon>Dothideomycetes</taxon>
        <taxon>Pleosporomycetidae</taxon>
        <taxon>Pleosporales</taxon>
        <taxon>Diademaceae</taxon>
        <taxon>Clathrospora</taxon>
    </lineage>
</organism>
<feature type="region of interest" description="Disordered" evidence="1">
    <location>
        <begin position="206"/>
        <end position="233"/>
    </location>
</feature>
<proteinExistence type="predicted"/>
<feature type="compositionally biased region" description="Acidic residues" evidence="1">
    <location>
        <begin position="152"/>
        <end position="162"/>
    </location>
</feature>
<gene>
    <name evidence="2" type="ORF">EJ02DRAFT_227395</name>
</gene>
<evidence type="ECO:0000313" key="2">
    <source>
        <dbReference type="EMBL" id="KAF1940520.1"/>
    </source>
</evidence>
<dbReference type="EMBL" id="ML976061">
    <property type="protein sequence ID" value="KAF1940520.1"/>
    <property type="molecule type" value="Genomic_DNA"/>
</dbReference>
<keyword evidence="3" id="KW-1185">Reference proteome</keyword>
<dbReference type="Proteomes" id="UP000800038">
    <property type="component" value="Unassembled WGS sequence"/>
</dbReference>
<evidence type="ECO:0000313" key="3">
    <source>
        <dbReference type="Proteomes" id="UP000800038"/>
    </source>
</evidence>
<feature type="region of interest" description="Disordered" evidence="1">
    <location>
        <begin position="113"/>
        <end position="194"/>
    </location>
</feature>
<feature type="compositionally biased region" description="Polar residues" evidence="1">
    <location>
        <begin position="20"/>
        <end position="29"/>
    </location>
</feature>
<sequence length="233" mass="26615">MSISFGFPDRGFNRHKSYDDSYSNGNESYGRNPRRMRENCPQRQAYARAFRGQQSSFGGMGGFSSPFMSREGPTPMMGGYPHSGFLSSFGMVMGHPGRSSFLGSSPMGYRQTSPFGLSSFPRSQSMFSSRHRQRGHSSWPRQRRSPFSSSMFDEDEDDESDYDTSSMYGSSMRRRGGLGHLGRPSPFGNRGRSSWMYGHNDGYDGYEDFDDEDDESDFEDYYPAQRRQRFNAY</sequence>